<evidence type="ECO:0000256" key="2">
    <source>
        <dbReference type="ARBA" id="ARBA00023239"/>
    </source>
</evidence>
<dbReference type="EMBL" id="LT607751">
    <property type="protein sequence ID" value="SCG46024.1"/>
    <property type="molecule type" value="Genomic_DNA"/>
</dbReference>
<evidence type="ECO:0000313" key="4">
    <source>
        <dbReference type="EMBL" id="SCG46024.1"/>
    </source>
</evidence>
<protein>
    <submittedName>
        <fullName evidence="4">Alginate lyase</fullName>
    </submittedName>
</protein>
<dbReference type="RefSeq" id="WP_088970097.1">
    <property type="nucleotide sequence ID" value="NZ_JBHLYF010000019.1"/>
</dbReference>
<accession>A0A1C5HJ63</accession>
<dbReference type="Pfam" id="PF05426">
    <property type="entry name" value="Alginate_lyase"/>
    <property type="match status" value="1"/>
</dbReference>
<feature type="domain" description="Alginate lyase" evidence="3">
    <location>
        <begin position="132"/>
        <end position="355"/>
    </location>
</feature>
<dbReference type="Proteomes" id="UP000198210">
    <property type="component" value="Chromosome I"/>
</dbReference>
<keyword evidence="2 4" id="KW-0456">Lyase</keyword>
<dbReference type="InterPro" id="IPR008397">
    <property type="entry name" value="Alginate_lyase_dom"/>
</dbReference>
<dbReference type="InterPro" id="IPR008929">
    <property type="entry name" value="Chondroitin_lyas"/>
</dbReference>
<organism evidence="4 5">
    <name type="scientific">Micromonospora siamensis</name>
    <dbReference type="NCBI Taxonomy" id="299152"/>
    <lineage>
        <taxon>Bacteria</taxon>
        <taxon>Bacillati</taxon>
        <taxon>Actinomycetota</taxon>
        <taxon>Actinomycetes</taxon>
        <taxon>Micromonosporales</taxon>
        <taxon>Micromonosporaceae</taxon>
        <taxon>Micromonospora</taxon>
    </lineage>
</organism>
<dbReference type="GO" id="GO:0042597">
    <property type="term" value="C:periplasmic space"/>
    <property type="evidence" value="ECO:0007669"/>
    <property type="project" value="InterPro"/>
</dbReference>
<keyword evidence="1" id="KW-0732">Signal</keyword>
<evidence type="ECO:0000259" key="3">
    <source>
        <dbReference type="Pfam" id="PF05426"/>
    </source>
</evidence>
<evidence type="ECO:0000313" key="5">
    <source>
        <dbReference type="Proteomes" id="UP000198210"/>
    </source>
</evidence>
<reference evidence="4 5" key="1">
    <citation type="submission" date="2016-06" db="EMBL/GenBank/DDBJ databases">
        <authorList>
            <person name="Kjaerup R.B."/>
            <person name="Dalgaard T.S."/>
            <person name="Juul-Madsen H.R."/>
        </authorList>
    </citation>
    <scope>NUCLEOTIDE SEQUENCE [LARGE SCALE GENOMIC DNA]</scope>
    <source>
        <strain evidence="4 5">DSM 45097</strain>
    </source>
</reference>
<proteinExistence type="predicted"/>
<keyword evidence="5" id="KW-1185">Reference proteome</keyword>
<dbReference type="SUPFAM" id="SSF48230">
    <property type="entry name" value="Chondroitin AC/alginate lyase"/>
    <property type="match status" value="1"/>
</dbReference>
<dbReference type="AlphaFoldDB" id="A0A1C5HJ63"/>
<gene>
    <name evidence="4" type="ORF">GA0074704_1825</name>
</gene>
<dbReference type="GO" id="GO:0016829">
    <property type="term" value="F:lyase activity"/>
    <property type="evidence" value="ECO:0007669"/>
    <property type="project" value="UniProtKB-KW"/>
</dbReference>
<dbReference type="Gene3D" id="1.50.10.100">
    <property type="entry name" value="Chondroitin AC/alginate lyase"/>
    <property type="match status" value="1"/>
</dbReference>
<evidence type="ECO:0000256" key="1">
    <source>
        <dbReference type="ARBA" id="ARBA00022729"/>
    </source>
</evidence>
<name>A0A1C5HJ63_9ACTN</name>
<sequence>MAGAGARGALAVLVAGVVLAVGVSLVAATTTSRSESQATGVWATQSPTSGPVVGSLRDAGSGFVHPGVLVSSGQLEFVAGKVRAREEPWYSALRAVQRSRYSQLDWQPKPYATVDCGFYGKPAVGCTEETDDATAAYLHALLWYFTGDRRHAKKSVEIIDAWSEVLKRHTNTNGPLQAGWSGASFSRAAELMRYTWTGWPQERIDRAERMFRKVYLPTLSQPLNWNRAGNWELIMMDAAVGISVFLDDRSAFGKAVNRWRKRLPAYIYLPSDGPVPKSPPGKRLDRQEVVAYWGDQSRFVTGLAQETCRDFLHTGWGLAAAAHVAETAWIQGFDLYAEARPRLTAAMELHAAYELDEPVPNWLCGGQLALGLAPSPEVAYNHYTTRMGLKLPRTTELVVAARPAQPGMFYAAETLTHAGNPS</sequence>